<dbReference type="EMBL" id="JBHTJT010000008">
    <property type="protein sequence ID" value="MFD0979519.1"/>
    <property type="molecule type" value="Genomic_DNA"/>
</dbReference>
<sequence length="174" mass="18452">MRKLHGLSTSLAAIAFTASISGAAGAADLPQPEGEVVLTVSGAISTTNGDDVARFDLDMLSALESRTIATTTIWTEGEQEFTGVGLDTLLDLLGVTSGTLSATAINDYSVTIPVADAIPDGPIVAYANNGEPMSVRDKGPLWIVYPYDSNPEYQAESIYSRSIWQLDRIEVQPE</sequence>
<keyword evidence="4" id="KW-1185">Reference proteome</keyword>
<evidence type="ECO:0000256" key="1">
    <source>
        <dbReference type="SAM" id="SignalP"/>
    </source>
</evidence>
<feature type="domain" description="Oxidoreductase molybdopterin-binding" evidence="2">
    <location>
        <begin position="75"/>
        <end position="146"/>
    </location>
</feature>
<dbReference type="RefSeq" id="WP_386073853.1">
    <property type="nucleotide sequence ID" value="NZ_JBHTJT010000008.1"/>
</dbReference>
<protein>
    <submittedName>
        <fullName evidence="3">Molybdopterin-dependent oxidoreductase</fullName>
    </submittedName>
</protein>
<accession>A0ABW3INB7</accession>
<evidence type="ECO:0000259" key="2">
    <source>
        <dbReference type="Pfam" id="PF00174"/>
    </source>
</evidence>
<dbReference type="Gene3D" id="3.90.420.10">
    <property type="entry name" value="Oxidoreductase, molybdopterin-binding domain"/>
    <property type="match status" value="1"/>
</dbReference>
<gene>
    <name evidence="3" type="ORF">ACFQ2S_07595</name>
</gene>
<evidence type="ECO:0000313" key="3">
    <source>
        <dbReference type="EMBL" id="MFD0979519.1"/>
    </source>
</evidence>
<feature type="chain" id="PRO_5046243443" evidence="1">
    <location>
        <begin position="27"/>
        <end position="174"/>
    </location>
</feature>
<dbReference type="Proteomes" id="UP001597108">
    <property type="component" value="Unassembled WGS sequence"/>
</dbReference>
<feature type="signal peptide" evidence="1">
    <location>
        <begin position="1"/>
        <end position="26"/>
    </location>
</feature>
<evidence type="ECO:0000313" key="4">
    <source>
        <dbReference type="Proteomes" id="UP001597108"/>
    </source>
</evidence>
<organism evidence="3 4">
    <name type="scientific">Tropicimonas aquimaris</name>
    <dbReference type="NCBI Taxonomy" id="914152"/>
    <lineage>
        <taxon>Bacteria</taxon>
        <taxon>Pseudomonadati</taxon>
        <taxon>Pseudomonadota</taxon>
        <taxon>Alphaproteobacteria</taxon>
        <taxon>Rhodobacterales</taxon>
        <taxon>Roseobacteraceae</taxon>
        <taxon>Tropicimonas</taxon>
    </lineage>
</organism>
<reference evidence="4" key="1">
    <citation type="journal article" date="2019" name="Int. J. Syst. Evol. Microbiol.">
        <title>The Global Catalogue of Microorganisms (GCM) 10K type strain sequencing project: providing services to taxonomists for standard genome sequencing and annotation.</title>
        <authorList>
            <consortium name="The Broad Institute Genomics Platform"/>
            <consortium name="The Broad Institute Genome Sequencing Center for Infectious Disease"/>
            <person name="Wu L."/>
            <person name="Ma J."/>
        </authorList>
    </citation>
    <scope>NUCLEOTIDE SEQUENCE [LARGE SCALE GENOMIC DNA]</scope>
    <source>
        <strain evidence="4">CCUG 60524</strain>
    </source>
</reference>
<dbReference type="InterPro" id="IPR000572">
    <property type="entry name" value="OxRdtase_Mopterin-bd_dom"/>
</dbReference>
<proteinExistence type="predicted"/>
<dbReference type="SUPFAM" id="SSF56524">
    <property type="entry name" value="Oxidoreductase molybdopterin-binding domain"/>
    <property type="match status" value="1"/>
</dbReference>
<comment type="caution">
    <text evidence="3">The sequence shown here is derived from an EMBL/GenBank/DDBJ whole genome shotgun (WGS) entry which is preliminary data.</text>
</comment>
<dbReference type="Pfam" id="PF00174">
    <property type="entry name" value="Oxidored_molyb"/>
    <property type="match status" value="1"/>
</dbReference>
<name>A0ABW3INB7_9RHOB</name>
<dbReference type="InterPro" id="IPR036374">
    <property type="entry name" value="OxRdtase_Mopterin-bd_sf"/>
</dbReference>
<keyword evidence="1" id="KW-0732">Signal</keyword>